<keyword evidence="1" id="KW-0560">Oxidoreductase</keyword>
<dbReference type="InterPro" id="IPR006076">
    <property type="entry name" value="FAD-dep_OxRdtase"/>
</dbReference>
<dbReference type="Proteomes" id="UP000000466">
    <property type="component" value="Chromosome"/>
</dbReference>
<dbReference type="Gene3D" id="3.50.50.60">
    <property type="entry name" value="FAD/NAD(P)-binding domain"/>
    <property type="match status" value="1"/>
</dbReference>
<dbReference type="Pfam" id="PF01266">
    <property type="entry name" value="DAO"/>
    <property type="match status" value="1"/>
</dbReference>
<dbReference type="OrthoDB" id="211690at2"/>
<dbReference type="InterPro" id="IPR036188">
    <property type="entry name" value="FAD/NAD-bd_sf"/>
</dbReference>
<protein>
    <submittedName>
        <fullName evidence="3">FAD-binding oxidoreductase</fullName>
    </submittedName>
</protein>
<organism evidence="3 4">
    <name type="scientific">Simiduia agarivorans (strain DSM 21679 / JCM 13881 / BCRC 17597 / SA1)</name>
    <dbReference type="NCBI Taxonomy" id="1117647"/>
    <lineage>
        <taxon>Bacteria</taxon>
        <taxon>Pseudomonadati</taxon>
        <taxon>Pseudomonadota</taxon>
        <taxon>Gammaproteobacteria</taxon>
        <taxon>Cellvibrionales</taxon>
        <taxon>Cellvibrionaceae</taxon>
        <taxon>Simiduia</taxon>
    </lineage>
</organism>
<dbReference type="AlphaFoldDB" id="K4KMF4"/>
<keyword evidence="4" id="KW-1185">Reference proteome</keyword>
<feature type="domain" description="FAD dependent oxidoreductase" evidence="2">
    <location>
        <begin position="7"/>
        <end position="229"/>
    </location>
</feature>
<accession>K4KMF4</accession>
<dbReference type="STRING" id="1117647.M5M_11190"/>
<gene>
    <name evidence="3" type="ordered locus">M5M_11190</name>
</gene>
<dbReference type="KEGG" id="saga:M5M_11190"/>
<sequence>MTHYHYDTLILGGGIAGLWLANRLTAAGYDCLLLEQNALGCDQTLASQGMIHGGVKYALTGALTGASETIADMPAHWRRCLAGQGDVDLSGVPVLSDHFYMWASRSVTARVTTFFASKALRGRVDKVKPEDYPALLKAADQRFDLYKLVDMVLDVPAVIAKLAANLDGRCKHIDWRTARLTQQDGNAFIESADFSLSAKRLILTAGKGNAGLLNQLGIAQPAMQTRPLHQVMVKHQHPFPFQGHCLGADKTPRLTLSSHRALDGDWVWYLGGELSEAGVARSASEQIAAAQSELKQLMPWVDLSDAQWQTLPVDRAEPLQPNRLRPDNAFAGRAPGIGNVYVGWPTKLTLAPNLATEMLALLTQDGVVPSHTHTACPALPQAAIAPTPWDLAFGLAQS</sequence>
<evidence type="ECO:0000313" key="4">
    <source>
        <dbReference type="Proteomes" id="UP000000466"/>
    </source>
</evidence>
<dbReference type="HOGENOM" id="CLU_705707_0_0_6"/>
<dbReference type="eggNOG" id="COG0578">
    <property type="taxonomic scope" value="Bacteria"/>
</dbReference>
<dbReference type="RefSeq" id="WP_016389359.1">
    <property type="nucleotide sequence ID" value="NC_018868.3"/>
</dbReference>
<name>K4KMF4_SIMAS</name>
<evidence type="ECO:0000259" key="2">
    <source>
        <dbReference type="Pfam" id="PF01266"/>
    </source>
</evidence>
<dbReference type="Gene3D" id="3.30.9.10">
    <property type="entry name" value="D-Amino Acid Oxidase, subunit A, domain 2"/>
    <property type="match status" value="1"/>
</dbReference>
<dbReference type="SUPFAM" id="SSF51905">
    <property type="entry name" value="FAD/NAD(P)-binding domain"/>
    <property type="match status" value="1"/>
</dbReference>
<reference evidence="3 4" key="1">
    <citation type="journal article" date="2013" name="Genome Announc.">
        <title>Complete genome sequence of Simiduia agarivorans SA1(T), a marine bacterium able to degrade a variety of polysaccharides.</title>
        <authorList>
            <person name="Lin S.Y."/>
            <person name="Shieh W.Y."/>
            <person name="Chen J.S."/>
            <person name="Tang S.L."/>
        </authorList>
    </citation>
    <scope>NUCLEOTIDE SEQUENCE [LARGE SCALE GENOMIC DNA]</scope>
    <source>
        <strain evidence="4">DSM 21679 / JCM 13881 / BCRC 17597 / SA1</strain>
    </source>
</reference>
<evidence type="ECO:0000256" key="1">
    <source>
        <dbReference type="ARBA" id="ARBA00023002"/>
    </source>
</evidence>
<dbReference type="GO" id="GO:0016491">
    <property type="term" value="F:oxidoreductase activity"/>
    <property type="evidence" value="ECO:0007669"/>
    <property type="project" value="UniProtKB-KW"/>
</dbReference>
<evidence type="ECO:0000313" key="3">
    <source>
        <dbReference type="EMBL" id="AFU99415.2"/>
    </source>
</evidence>
<dbReference type="EMBL" id="CP003746">
    <property type="protein sequence ID" value="AFU99415.2"/>
    <property type="molecule type" value="Genomic_DNA"/>
</dbReference>
<proteinExistence type="predicted"/>